<evidence type="ECO:0000256" key="9">
    <source>
        <dbReference type="ARBA" id="ARBA00023264"/>
    </source>
</evidence>
<dbReference type="OrthoDB" id="9777124at2"/>
<keyword evidence="7 10" id="KW-0472">Membrane</keyword>
<dbReference type="STRING" id="343013.SAMN04489707_10149"/>
<keyword evidence="12" id="KW-0012">Acyltransferase</keyword>
<dbReference type="EC" id="2.3.1.275" evidence="10"/>
<feature type="region of interest" description="Disordered" evidence="11">
    <location>
        <begin position="204"/>
        <end position="236"/>
    </location>
</feature>
<keyword evidence="4 10" id="KW-0812">Transmembrane</keyword>
<evidence type="ECO:0000313" key="13">
    <source>
        <dbReference type="Proteomes" id="UP000183656"/>
    </source>
</evidence>
<evidence type="ECO:0000256" key="6">
    <source>
        <dbReference type="ARBA" id="ARBA00023098"/>
    </source>
</evidence>
<dbReference type="GO" id="GO:0043772">
    <property type="term" value="F:acyl-phosphate glycerol-3-phosphate acyltransferase activity"/>
    <property type="evidence" value="ECO:0007669"/>
    <property type="project" value="UniProtKB-UniRule"/>
</dbReference>
<dbReference type="PANTHER" id="PTHR30309">
    <property type="entry name" value="INNER MEMBRANE PROTEIN YGIH"/>
    <property type="match status" value="1"/>
</dbReference>
<dbReference type="GO" id="GO:0008654">
    <property type="term" value="P:phospholipid biosynthetic process"/>
    <property type="evidence" value="ECO:0007669"/>
    <property type="project" value="UniProtKB-UniRule"/>
</dbReference>
<keyword evidence="9 10" id="KW-1208">Phospholipid metabolism</keyword>
<sequence length="236" mass="24562">MSFAYSALATVAAYLLGSLSFAVIVSRAMGLSDPRTYGSKNPGATNVLRSGSKAAAAVTLLLDAVKGWLPVALVLWFGKPYGLEEGTAALVGLAAFLGHLWPVFFRFVGGKGVATALGVLLGFSAWLGLAAGLVWLFVAVVFRYSSLASLVAAVCAPVIYLLGGGTLWYAESPIAVAMAVMAALLGWRHKENIQRLLAGTESKLGKKKAPEAGAGAAPAHPPKPAKHARRHPKNPR</sequence>
<dbReference type="Proteomes" id="UP000183656">
    <property type="component" value="Unassembled WGS sequence"/>
</dbReference>
<proteinExistence type="inferred from homology"/>
<comment type="subunit">
    <text evidence="10">Probably interacts with PlsX.</text>
</comment>
<evidence type="ECO:0000256" key="4">
    <source>
        <dbReference type="ARBA" id="ARBA00022692"/>
    </source>
</evidence>
<accession>A0A1I7I3C8</accession>
<keyword evidence="1 10" id="KW-1003">Cell membrane</keyword>
<comment type="similarity">
    <text evidence="10">Belongs to the PlsY family.</text>
</comment>
<keyword evidence="3 10" id="KW-0808">Transferase</keyword>
<dbReference type="InterPro" id="IPR003811">
    <property type="entry name" value="G3P_acylTferase_PlsY"/>
</dbReference>
<comment type="pathway">
    <text evidence="10">Lipid metabolism; phospholipid metabolism.</text>
</comment>
<feature type="transmembrane region" description="Helical" evidence="10">
    <location>
        <begin position="89"/>
        <end position="108"/>
    </location>
</feature>
<comment type="function">
    <text evidence="10">Catalyzes the transfer of an acyl group from acyl-phosphate (acyl-PO(4)) to glycerol-3-phosphate (G3P) to form lysophosphatidic acid (LPA). This enzyme utilizes acyl-phosphate as fatty acyl donor, but not acyl-CoA or acyl-ACP.</text>
</comment>
<keyword evidence="6 10" id="KW-0443">Lipid metabolism</keyword>
<evidence type="ECO:0000313" key="12">
    <source>
        <dbReference type="EMBL" id="SFU67438.1"/>
    </source>
</evidence>
<evidence type="ECO:0000256" key="1">
    <source>
        <dbReference type="ARBA" id="ARBA00022475"/>
    </source>
</evidence>
<dbReference type="EMBL" id="FPBX01000014">
    <property type="protein sequence ID" value="SFU67438.1"/>
    <property type="molecule type" value="Genomic_DNA"/>
</dbReference>
<keyword evidence="2 10" id="KW-0444">Lipid biosynthesis</keyword>
<protein>
    <recommendedName>
        <fullName evidence="10">Glycerol-3-phosphate acyltransferase</fullName>
    </recommendedName>
    <alternativeName>
        <fullName evidence="10">Acyl-PO4 G3P acyltransferase</fullName>
    </alternativeName>
    <alternativeName>
        <fullName evidence="10">Acyl-phosphate--glycerol-3-phosphate acyltransferase</fullName>
    </alternativeName>
    <alternativeName>
        <fullName evidence="10">G3P acyltransferase</fullName>
        <shortName evidence="10">GPAT</shortName>
        <ecNumber evidence="10">2.3.1.275</ecNumber>
    </alternativeName>
    <alternativeName>
        <fullName evidence="10">Lysophosphatidic acid synthase</fullName>
        <shortName evidence="10">LPA synthase</shortName>
    </alternativeName>
</protein>
<evidence type="ECO:0000256" key="2">
    <source>
        <dbReference type="ARBA" id="ARBA00022516"/>
    </source>
</evidence>
<name>A0A1I7I3C8_9BURK</name>
<dbReference type="PANTHER" id="PTHR30309:SF0">
    <property type="entry name" value="GLYCEROL-3-PHOSPHATE ACYLTRANSFERASE-RELATED"/>
    <property type="match status" value="1"/>
</dbReference>
<evidence type="ECO:0000256" key="5">
    <source>
        <dbReference type="ARBA" id="ARBA00022989"/>
    </source>
</evidence>
<feature type="transmembrane region" description="Helical" evidence="10">
    <location>
        <begin position="54"/>
        <end position="77"/>
    </location>
</feature>
<keyword evidence="13" id="KW-1185">Reference proteome</keyword>
<dbReference type="UniPathway" id="UPA00085"/>
<gene>
    <name evidence="10" type="primary">plsY</name>
    <name evidence="12" type="ORF">SAMN04489707_10149</name>
</gene>
<keyword evidence="5 10" id="KW-1133">Transmembrane helix</keyword>
<dbReference type="HAMAP" id="MF_01043">
    <property type="entry name" value="PlsY"/>
    <property type="match status" value="1"/>
</dbReference>
<evidence type="ECO:0000256" key="11">
    <source>
        <dbReference type="SAM" id="MobiDB-lite"/>
    </source>
</evidence>
<feature type="compositionally biased region" description="Basic residues" evidence="11">
    <location>
        <begin position="223"/>
        <end position="236"/>
    </location>
</feature>
<organism evidence="12 13">
    <name type="scientific">Paenacidovorax caeni</name>
    <dbReference type="NCBI Taxonomy" id="343013"/>
    <lineage>
        <taxon>Bacteria</taxon>
        <taxon>Pseudomonadati</taxon>
        <taxon>Pseudomonadota</taxon>
        <taxon>Betaproteobacteria</taxon>
        <taxon>Burkholderiales</taxon>
        <taxon>Comamonadaceae</taxon>
        <taxon>Paenacidovorax</taxon>
    </lineage>
</organism>
<feature type="transmembrane region" description="Helical" evidence="10">
    <location>
        <begin position="144"/>
        <end position="162"/>
    </location>
</feature>
<dbReference type="NCBIfam" id="TIGR00023">
    <property type="entry name" value="glycerol-3-phosphate 1-O-acyltransferase PlsY"/>
    <property type="match status" value="1"/>
</dbReference>
<comment type="subcellular location">
    <subcellularLocation>
        <location evidence="10">Cell membrane</location>
        <topology evidence="10">Multi-pass membrane protein</topology>
    </subcellularLocation>
</comment>
<evidence type="ECO:0000256" key="7">
    <source>
        <dbReference type="ARBA" id="ARBA00023136"/>
    </source>
</evidence>
<dbReference type="AlphaFoldDB" id="A0A1I7I3C8"/>
<reference evidence="12 13" key="1">
    <citation type="submission" date="2016-10" db="EMBL/GenBank/DDBJ databases">
        <authorList>
            <person name="de Groot N.N."/>
        </authorList>
    </citation>
    <scope>NUCLEOTIDE SEQUENCE [LARGE SCALE GENOMIC DNA]</scope>
    <source>
        <strain evidence="12 13">R-24608</strain>
    </source>
</reference>
<evidence type="ECO:0000256" key="3">
    <source>
        <dbReference type="ARBA" id="ARBA00022679"/>
    </source>
</evidence>
<evidence type="ECO:0000256" key="10">
    <source>
        <dbReference type="HAMAP-Rule" id="MF_01043"/>
    </source>
</evidence>
<dbReference type="Pfam" id="PF02660">
    <property type="entry name" value="G3P_acyltransf"/>
    <property type="match status" value="1"/>
</dbReference>
<evidence type="ECO:0000256" key="8">
    <source>
        <dbReference type="ARBA" id="ARBA00023209"/>
    </source>
</evidence>
<keyword evidence="8 10" id="KW-0594">Phospholipid biosynthesis</keyword>
<dbReference type="GO" id="GO:0005886">
    <property type="term" value="C:plasma membrane"/>
    <property type="evidence" value="ECO:0007669"/>
    <property type="project" value="UniProtKB-SubCell"/>
</dbReference>
<dbReference type="RefSeq" id="WP_054255700.1">
    <property type="nucleotide sequence ID" value="NZ_CYIG01000008.1"/>
</dbReference>
<feature type="transmembrane region" description="Helical" evidence="10">
    <location>
        <begin position="114"/>
        <end position="137"/>
    </location>
</feature>
<comment type="catalytic activity">
    <reaction evidence="10">
        <text>an acyl phosphate + sn-glycerol 3-phosphate = a 1-acyl-sn-glycero-3-phosphate + phosphate</text>
        <dbReference type="Rhea" id="RHEA:34075"/>
        <dbReference type="ChEBI" id="CHEBI:43474"/>
        <dbReference type="ChEBI" id="CHEBI:57597"/>
        <dbReference type="ChEBI" id="CHEBI:57970"/>
        <dbReference type="ChEBI" id="CHEBI:59918"/>
        <dbReference type="EC" id="2.3.1.275"/>
    </reaction>
</comment>
<dbReference type="SMART" id="SM01207">
    <property type="entry name" value="G3P_acyltransf"/>
    <property type="match status" value="1"/>
</dbReference>